<keyword evidence="15" id="KW-1185">Reference proteome</keyword>
<dbReference type="SUPFAM" id="SSF56176">
    <property type="entry name" value="FAD-binding/transporter-associated domain-like"/>
    <property type="match status" value="1"/>
</dbReference>
<dbReference type="InterPro" id="IPR044751">
    <property type="entry name" value="Ion_transp-like_CBS"/>
</dbReference>
<name>A0ABS8CMK9_9RHOB</name>
<feature type="transmembrane region" description="Helical" evidence="11">
    <location>
        <begin position="132"/>
        <end position="154"/>
    </location>
</feature>
<comment type="similarity">
    <text evidence="2">Belongs to the UPF0053 family. Hemolysin C subfamily.</text>
</comment>
<keyword evidence="8 10" id="KW-0472">Membrane</keyword>
<dbReference type="InterPro" id="IPR051676">
    <property type="entry name" value="UPF0053_domain"/>
</dbReference>
<feature type="domain" description="CBS" evidence="12">
    <location>
        <begin position="279"/>
        <end position="335"/>
    </location>
</feature>
<comment type="caution">
    <text evidence="14">The sequence shown here is derived from an EMBL/GenBank/DDBJ whole genome shotgun (WGS) entry which is preliminary data.</text>
</comment>
<dbReference type="Gene3D" id="3.10.580.10">
    <property type="entry name" value="CBS-domain"/>
    <property type="match status" value="1"/>
</dbReference>
<evidence type="ECO:0000256" key="7">
    <source>
        <dbReference type="ARBA" id="ARBA00023122"/>
    </source>
</evidence>
<keyword evidence="5" id="KW-0677">Repeat</keyword>
<proteinExistence type="inferred from homology"/>
<feature type="transmembrane region" description="Helical" evidence="11">
    <location>
        <begin position="56"/>
        <end position="76"/>
    </location>
</feature>
<feature type="transmembrane region" description="Helical" evidence="11">
    <location>
        <begin position="6"/>
        <end position="26"/>
    </location>
</feature>
<evidence type="ECO:0000256" key="5">
    <source>
        <dbReference type="ARBA" id="ARBA00022737"/>
    </source>
</evidence>
<dbReference type="RefSeq" id="WP_226935664.1">
    <property type="nucleotide sequence ID" value="NZ_JACDXX010000009.1"/>
</dbReference>
<dbReference type="InterPro" id="IPR016169">
    <property type="entry name" value="FAD-bd_PCMH_sub2"/>
</dbReference>
<evidence type="ECO:0000256" key="2">
    <source>
        <dbReference type="ARBA" id="ARBA00006446"/>
    </source>
</evidence>
<dbReference type="InterPro" id="IPR046342">
    <property type="entry name" value="CBS_dom_sf"/>
</dbReference>
<keyword evidence="7 9" id="KW-0129">CBS domain</keyword>
<dbReference type="PROSITE" id="PS51371">
    <property type="entry name" value="CBS"/>
    <property type="match status" value="2"/>
</dbReference>
<dbReference type="Pfam" id="PF00571">
    <property type="entry name" value="CBS"/>
    <property type="match status" value="2"/>
</dbReference>
<evidence type="ECO:0000256" key="11">
    <source>
        <dbReference type="SAM" id="Phobius"/>
    </source>
</evidence>
<sequence>MLLEILVILALIVLNGVFAMSELALVSSRPARLKSMAAHSRGAALALRLSENPGRFLSTVQIGITAVGVLSGALAGDTLGKRLADYLISGGMDAVWAGRIGVGGAVVAITYFSLIVGELVPKQIALRNPEGVAAKVAPMMTLLSVVAAPVVWFLDRSGRLVLWLLGQRGESENRVTEEEVNVLLAEAEQGGVLEEGERNMISGVMRLSDRTVRALMTPRQEVAFLAIDTPAADLAAAVERIGKNRIPVADAGGNPIGILRVIDLFRQKSLDEPADLRALIRNIPVITDRMEALDLVAVLQKSPDGMALVYDEYGDFEGLVTTDDVLEAITGAEASAMADEPALLTREDGSLLVSGWMPADEFCDRMGISRASAGGYDTVAGLVLHHLGHLAALGEVFTLAGAGLRFEVIDLDGMRIDKVLVTQISPD</sequence>
<dbReference type="PANTHER" id="PTHR43099:SF5">
    <property type="entry name" value="HLYC_CORC FAMILY TRANSPORTER"/>
    <property type="match status" value="1"/>
</dbReference>
<dbReference type="Pfam" id="PF01595">
    <property type="entry name" value="CNNM"/>
    <property type="match status" value="1"/>
</dbReference>
<feature type="domain" description="CNNM transmembrane" evidence="13">
    <location>
        <begin position="1"/>
        <end position="197"/>
    </location>
</feature>
<keyword evidence="3" id="KW-1003">Cell membrane</keyword>
<evidence type="ECO:0000256" key="1">
    <source>
        <dbReference type="ARBA" id="ARBA00004651"/>
    </source>
</evidence>
<evidence type="ECO:0000259" key="13">
    <source>
        <dbReference type="PROSITE" id="PS51846"/>
    </source>
</evidence>
<evidence type="ECO:0000313" key="15">
    <source>
        <dbReference type="Proteomes" id="UP001198571"/>
    </source>
</evidence>
<feature type="domain" description="CBS" evidence="12">
    <location>
        <begin position="216"/>
        <end position="276"/>
    </location>
</feature>
<evidence type="ECO:0000259" key="12">
    <source>
        <dbReference type="PROSITE" id="PS51371"/>
    </source>
</evidence>
<evidence type="ECO:0000256" key="6">
    <source>
        <dbReference type="ARBA" id="ARBA00022989"/>
    </source>
</evidence>
<dbReference type="InterPro" id="IPR002550">
    <property type="entry name" value="CNNM"/>
</dbReference>
<dbReference type="InterPro" id="IPR005170">
    <property type="entry name" value="Transptr-assoc_dom"/>
</dbReference>
<feature type="transmembrane region" description="Helical" evidence="11">
    <location>
        <begin position="96"/>
        <end position="120"/>
    </location>
</feature>
<gene>
    <name evidence="14" type="ORF">H0485_11475</name>
</gene>
<evidence type="ECO:0000256" key="9">
    <source>
        <dbReference type="PROSITE-ProRule" id="PRU00703"/>
    </source>
</evidence>
<evidence type="ECO:0000256" key="4">
    <source>
        <dbReference type="ARBA" id="ARBA00022692"/>
    </source>
</evidence>
<reference evidence="14 15" key="1">
    <citation type="submission" date="2020-07" db="EMBL/GenBank/DDBJ databases">
        <title>Pseudogemmobacter sp. nov., isolated from poultry manure in Taiwan.</title>
        <authorList>
            <person name="Lin S.-Y."/>
            <person name="Tang Y.-S."/>
            <person name="Young C.-C."/>
        </authorList>
    </citation>
    <scope>NUCLEOTIDE SEQUENCE [LARGE SCALE GENOMIC DNA]</scope>
    <source>
        <strain evidence="14 15">CC-YST710</strain>
    </source>
</reference>
<dbReference type="EMBL" id="JACDXX010000009">
    <property type="protein sequence ID" value="MCB5410614.1"/>
    <property type="molecule type" value="Genomic_DNA"/>
</dbReference>
<dbReference type="SMART" id="SM01091">
    <property type="entry name" value="CorC_HlyC"/>
    <property type="match status" value="1"/>
</dbReference>
<dbReference type="PROSITE" id="PS51846">
    <property type="entry name" value="CNNM"/>
    <property type="match status" value="1"/>
</dbReference>
<evidence type="ECO:0000256" key="8">
    <source>
        <dbReference type="ARBA" id="ARBA00023136"/>
    </source>
</evidence>
<dbReference type="CDD" id="cd04590">
    <property type="entry name" value="CBS_pair_CorC_HlyC_assoc"/>
    <property type="match status" value="1"/>
</dbReference>
<organism evidence="14 15">
    <name type="scientific">Pseudogemmobacter faecipullorum</name>
    <dbReference type="NCBI Taxonomy" id="2755041"/>
    <lineage>
        <taxon>Bacteria</taxon>
        <taxon>Pseudomonadati</taxon>
        <taxon>Pseudomonadota</taxon>
        <taxon>Alphaproteobacteria</taxon>
        <taxon>Rhodobacterales</taxon>
        <taxon>Paracoccaceae</taxon>
        <taxon>Pseudogemmobacter</taxon>
    </lineage>
</organism>
<dbReference type="SUPFAM" id="SSF54631">
    <property type="entry name" value="CBS-domain pair"/>
    <property type="match status" value="1"/>
</dbReference>
<protein>
    <submittedName>
        <fullName evidence="14">HlyC/CorC family transporter</fullName>
    </submittedName>
</protein>
<dbReference type="Gene3D" id="3.30.465.10">
    <property type="match status" value="1"/>
</dbReference>
<dbReference type="Pfam" id="PF03471">
    <property type="entry name" value="CorC_HlyC"/>
    <property type="match status" value="1"/>
</dbReference>
<keyword evidence="6 10" id="KW-1133">Transmembrane helix</keyword>
<evidence type="ECO:0000313" key="14">
    <source>
        <dbReference type="EMBL" id="MCB5410614.1"/>
    </source>
</evidence>
<keyword evidence="4 10" id="KW-0812">Transmembrane</keyword>
<dbReference type="Proteomes" id="UP001198571">
    <property type="component" value="Unassembled WGS sequence"/>
</dbReference>
<comment type="subcellular location">
    <subcellularLocation>
        <location evidence="1">Cell membrane</location>
        <topology evidence="1">Multi-pass membrane protein</topology>
    </subcellularLocation>
</comment>
<accession>A0ABS8CMK9</accession>
<dbReference type="PANTHER" id="PTHR43099">
    <property type="entry name" value="UPF0053 PROTEIN YRKA"/>
    <property type="match status" value="1"/>
</dbReference>
<dbReference type="InterPro" id="IPR000644">
    <property type="entry name" value="CBS_dom"/>
</dbReference>
<evidence type="ECO:0000256" key="3">
    <source>
        <dbReference type="ARBA" id="ARBA00022475"/>
    </source>
</evidence>
<evidence type="ECO:0000256" key="10">
    <source>
        <dbReference type="PROSITE-ProRule" id="PRU01193"/>
    </source>
</evidence>
<dbReference type="InterPro" id="IPR036318">
    <property type="entry name" value="FAD-bd_PCMH-like_sf"/>
</dbReference>